<dbReference type="EMBL" id="DUJR01000007">
    <property type="protein sequence ID" value="HII59346.1"/>
    <property type="molecule type" value="Genomic_DNA"/>
</dbReference>
<dbReference type="Proteomes" id="UP000645676">
    <property type="component" value="Unassembled WGS sequence"/>
</dbReference>
<dbReference type="InterPro" id="IPR024096">
    <property type="entry name" value="NO_sig/Golgi_transp_ligand-bd"/>
</dbReference>
<dbReference type="SUPFAM" id="SSF111126">
    <property type="entry name" value="Ligand-binding domain in the NO signalling and Golgi transport"/>
    <property type="match status" value="1"/>
</dbReference>
<dbReference type="Gene3D" id="3.30.1380.20">
    <property type="entry name" value="Trafficking protein particle complex subunit 3"/>
    <property type="match status" value="1"/>
</dbReference>
<gene>
    <name evidence="2" type="ORF">HA335_02010</name>
</gene>
<dbReference type="PANTHER" id="PTHR35090">
    <property type="entry name" value="DNA-DIRECTED RNA POLYMERASE SUBUNIT I"/>
    <property type="match status" value="1"/>
</dbReference>
<dbReference type="SMR" id="A0A832WKU3"/>
<evidence type="ECO:0000313" key="3">
    <source>
        <dbReference type="Proteomes" id="UP000645676"/>
    </source>
</evidence>
<dbReference type="Pfam" id="PF02830">
    <property type="entry name" value="V4R"/>
    <property type="match status" value="1"/>
</dbReference>
<dbReference type="PANTHER" id="PTHR35090:SF2">
    <property type="entry name" value="ARSR FAMILY TRANSCRIPTIONAL REGULATOR"/>
    <property type="match status" value="1"/>
</dbReference>
<protein>
    <submittedName>
        <fullName evidence="2">DUF2507 domain-containing protein</fullName>
    </submittedName>
</protein>
<organism evidence="2 3">
    <name type="scientific">Methanocaldococcus jannaschii</name>
    <dbReference type="NCBI Taxonomy" id="2190"/>
    <lineage>
        <taxon>Archaea</taxon>
        <taxon>Methanobacteriati</taxon>
        <taxon>Methanobacteriota</taxon>
        <taxon>Methanomada group</taxon>
        <taxon>Methanococci</taxon>
        <taxon>Methanococcales</taxon>
        <taxon>Methanocaldococcaceae</taxon>
        <taxon>Methanocaldococcus</taxon>
    </lineage>
</organism>
<dbReference type="RefSeq" id="WP_010870244.1">
    <property type="nucleotide sequence ID" value="NC_000909.1"/>
</dbReference>
<comment type="caution">
    <text evidence="2">The sequence shown here is derived from an EMBL/GenBank/DDBJ whole genome shotgun (WGS) entry which is preliminary data.</text>
</comment>
<evidence type="ECO:0000313" key="2">
    <source>
        <dbReference type="EMBL" id="HII59346.1"/>
    </source>
</evidence>
<feature type="domain" description="4-vinyl reductase 4VR" evidence="1">
    <location>
        <begin position="87"/>
        <end position="148"/>
    </location>
</feature>
<sequence length="151" mass="17461">MISVKDVVNYNPEEYKFKSREIPSDLLAIIIYAYMQKVKDLGSDTTLYEIGYEVGRLVSPKSYEDIKKFFEANNIGYIEIKEKDNGEVEIKVKDCIFCRTQKSEEPMCDFEAGLIAGFLESIKNKKYFVKEMYCQAQGYDACVFIAKPLHN</sequence>
<dbReference type="OMA" id="KSEEPMC"/>
<reference evidence="2" key="1">
    <citation type="journal article" date="2020" name="bioRxiv">
        <title>A rank-normalized archaeal taxonomy based on genome phylogeny resolves widespread incomplete and uneven classifications.</title>
        <authorList>
            <person name="Rinke C."/>
            <person name="Chuvochina M."/>
            <person name="Mussig A.J."/>
            <person name="Chaumeil P.-A."/>
            <person name="Waite D.W."/>
            <person name="Whitman W.B."/>
            <person name="Parks D.H."/>
            <person name="Hugenholtz P."/>
        </authorList>
    </citation>
    <scope>NUCLEOTIDE SEQUENCE</scope>
    <source>
        <strain evidence="2">UBA8849</strain>
    </source>
</reference>
<dbReference type="SMART" id="SM00989">
    <property type="entry name" value="V4R"/>
    <property type="match status" value="1"/>
</dbReference>
<dbReference type="AlphaFoldDB" id="A0A832WKU3"/>
<accession>A0A832WKU3</accession>
<dbReference type="InterPro" id="IPR004096">
    <property type="entry name" value="V4R"/>
</dbReference>
<proteinExistence type="predicted"/>
<name>A0A832WKU3_9EURY</name>
<evidence type="ECO:0000259" key="1">
    <source>
        <dbReference type="SMART" id="SM00989"/>
    </source>
</evidence>